<feature type="signal peptide" evidence="2">
    <location>
        <begin position="1"/>
        <end position="21"/>
    </location>
</feature>
<dbReference type="Pfam" id="PF14295">
    <property type="entry name" value="PAN_4"/>
    <property type="match status" value="2"/>
</dbReference>
<evidence type="ECO:0000256" key="2">
    <source>
        <dbReference type="SAM" id="SignalP"/>
    </source>
</evidence>
<name>A0A9W8WLN8_9HYPO</name>
<dbReference type="Pfam" id="PF00024">
    <property type="entry name" value="PAN_1"/>
    <property type="match status" value="1"/>
</dbReference>
<organism evidence="4 5">
    <name type="scientific">Fusarium piperis</name>
    <dbReference type="NCBI Taxonomy" id="1435070"/>
    <lineage>
        <taxon>Eukaryota</taxon>
        <taxon>Fungi</taxon>
        <taxon>Dikarya</taxon>
        <taxon>Ascomycota</taxon>
        <taxon>Pezizomycotina</taxon>
        <taxon>Sordariomycetes</taxon>
        <taxon>Hypocreomycetidae</taxon>
        <taxon>Hypocreales</taxon>
        <taxon>Nectriaceae</taxon>
        <taxon>Fusarium</taxon>
        <taxon>Fusarium solani species complex</taxon>
    </lineage>
</organism>
<accession>A0A9W8WLN8</accession>
<evidence type="ECO:0000259" key="3">
    <source>
        <dbReference type="PROSITE" id="PS50948"/>
    </source>
</evidence>
<feature type="chain" id="PRO_5040728766" description="Apple domain-containing protein" evidence="2">
    <location>
        <begin position="22"/>
        <end position="602"/>
    </location>
</feature>
<feature type="region of interest" description="Disordered" evidence="1">
    <location>
        <begin position="205"/>
        <end position="357"/>
    </location>
</feature>
<dbReference type="InterPro" id="IPR003609">
    <property type="entry name" value="Pan_app"/>
</dbReference>
<sequence>MPSAKVFTAVLAALAVPLVSASPCRPKVTTSLTASSTESASSTETANTGSTGKGTDTTATSTTASETGSTTISVSTTETQSSETESSSTVSASASTTSSGACTYYTPLEPAPEDCGNLGFAEDADGKIIPSDNTASTVKDCGNLCGKTIGCFSFSFNDYAVDTTPCTLYTVPRTDLGFSSDDSAGSQKFYDLYNCFGCGHETASSTTGSSSTESASQSTTETVSTTATATATSSTETVSSSTETVSSTETASASSSTETASSSTESASSSTESASSSTESASSSTESASSSTETASSTESASSSTESASSSTETVSSSTGTTTASTESTTGTTTASSTESTTASSTESTTASSTESSTISTTFSSSTIASTSTTAAPSTTTSEACTYYTPISPAPQGCGSHGTIDPGCSKHWLGVDFSADSEAKCGTECLAKKGCKSYSYDTYTNMCQLYDVPLNELKFKPCNYVTPKYYDIEKCYGCAPEPPTPTTTSSAPPSSTSAVCPKYTASFSQCERDATCGTRGYVKNGETIPGGDNDNLGACAKSCIQSGPICEFFMFTKKQNGKPAKCILYKDGEVKENNFKVDFFYEPKCFSCKWPKKNKKNH</sequence>
<gene>
    <name evidence="4" type="ORF">N0V84_001103</name>
</gene>
<evidence type="ECO:0000313" key="4">
    <source>
        <dbReference type="EMBL" id="KAJ4328419.1"/>
    </source>
</evidence>
<comment type="caution">
    <text evidence="4">The sequence shown here is derived from an EMBL/GenBank/DDBJ whole genome shotgun (WGS) entry which is preliminary data.</text>
</comment>
<keyword evidence="5" id="KW-1185">Reference proteome</keyword>
<feature type="region of interest" description="Disordered" evidence="1">
    <location>
        <begin position="25"/>
        <end position="99"/>
    </location>
</feature>
<dbReference type="AlphaFoldDB" id="A0A9W8WLN8"/>
<evidence type="ECO:0000313" key="5">
    <source>
        <dbReference type="Proteomes" id="UP001140502"/>
    </source>
</evidence>
<reference evidence="4" key="1">
    <citation type="submission" date="2022-10" db="EMBL/GenBank/DDBJ databases">
        <title>Tapping the CABI collections for fungal endophytes: first genome assemblies for Collariella, Neodidymelliopsis, Ascochyta clinopodiicola, Didymella pomorum, Didymosphaeria variabile, Neocosmospora piperis and Neocucurbitaria cava.</title>
        <authorList>
            <person name="Hill R."/>
        </authorList>
    </citation>
    <scope>NUCLEOTIDE SEQUENCE</scope>
    <source>
        <strain evidence="4">IMI 366586</strain>
    </source>
</reference>
<dbReference type="Proteomes" id="UP001140502">
    <property type="component" value="Unassembled WGS sequence"/>
</dbReference>
<feature type="domain" description="Apple" evidence="3">
    <location>
        <begin position="398"/>
        <end position="475"/>
    </location>
</feature>
<dbReference type="EMBL" id="JAPEUR010000011">
    <property type="protein sequence ID" value="KAJ4328419.1"/>
    <property type="molecule type" value="Genomic_DNA"/>
</dbReference>
<dbReference type="PROSITE" id="PS50948">
    <property type="entry name" value="PAN"/>
    <property type="match status" value="2"/>
</dbReference>
<keyword evidence="2" id="KW-0732">Signal</keyword>
<evidence type="ECO:0000256" key="1">
    <source>
        <dbReference type="SAM" id="MobiDB-lite"/>
    </source>
</evidence>
<protein>
    <recommendedName>
        <fullName evidence="3">Apple domain-containing protein</fullName>
    </recommendedName>
</protein>
<feature type="domain" description="Apple" evidence="3">
    <location>
        <begin position="115"/>
        <end position="195"/>
    </location>
</feature>
<dbReference type="OrthoDB" id="5106920at2759"/>
<proteinExistence type="predicted"/>